<evidence type="ECO:0000256" key="3">
    <source>
        <dbReference type="ARBA" id="ARBA00022448"/>
    </source>
</evidence>
<evidence type="ECO:0000259" key="10">
    <source>
        <dbReference type="PROSITE" id="PS50893"/>
    </source>
</evidence>
<keyword evidence="7 9" id="KW-1133">Transmembrane helix</keyword>
<dbReference type="EMBL" id="CABPRJ010002367">
    <property type="protein sequence ID" value="VVC43173.1"/>
    <property type="molecule type" value="Genomic_DNA"/>
</dbReference>
<feature type="transmembrane region" description="Helical" evidence="9">
    <location>
        <begin position="129"/>
        <end position="148"/>
    </location>
</feature>
<evidence type="ECO:0000256" key="5">
    <source>
        <dbReference type="ARBA" id="ARBA00022741"/>
    </source>
</evidence>
<evidence type="ECO:0000256" key="7">
    <source>
        <dbReference type="ARBA" id="ARBA00022989"/>
    </source>
</evidence>
<dbReference type="Gene3D" id="3.40.50.300">
    <property type="entry name" value="P-loop containing nucleotide triphosphate hydrolases"/>
    <property type="match status" value="2"/>
</dbReference>
<dbReference type="PROSITE" id="PS50893">
    <property type="entry name" value="ABC_TRANSPORTER_2"/>
    <property type="match status" value="1"/>
</dbReference>
<keyword evidence="5" id="KW-0547">Nucleotide-binding</keyword>
<dbReference type="Proteomes" id="UP000325440">
    <property type="component" value="Unassembled WGS sequence"/>
</dbReference>
<dbReference type="InterPro" id="IPR050173">
    <property type="entry name" value="ABC_transporter_C-like"/>
</dbReference>
<dbReference type="PANTHER" id="PTHR24223:SF456">
    <property type="entry name" value="MULTIDRUG RESISTANCE-ASSOCIATED PROTEIN LETHAL(2)03659"/>
    <property type="match status" value="1"/>
</dbReference>
<evidence type="ECO:0000256" key="2">
    <source>
        <dbReference type="ARBA" id="ARBA00009726"/>
    </source>
</evidence>
<evidence type="ECO:0000256" key="4">
    <source>
        <dbReference type="ARBA" id="ARBA00022692"/>
    </source>
</evidence>
<protein>
    <submittedName>
        <fullName evidence="12">ABC transporter type 1, transmembrane domain,AAA+ ATPase domain,P-loop containing nucleoside</fullName>
    </submittedName>
</protein>
<keyword evidence="13" id="KW-1185">Reference proteome</keyword>
<dbReference type="GO" id="GO:0140359">
    <property type="term" value="F:ABC-type transporter activity"/>
    <property type="evidence" value="ECO:0007669"/>
    <property type="project" value="InterPro"/>
</dbReference>
<evidence type="ECO:0000256" key="6">
    <source>
        <dbReference type="ARBA" id="ARBA00022840"/>
    </source>
</evidence>
<dbReference type="OrthoDB" id="6618298at2759"/>
<evidence type="ECO:0000256" key="9">
    <source>
        <dbReference type="SAM" id="Phobius"/>
    </source>
</evidence>
<evidence type="ECO:0000256" key="8">
    <source>
        <dbReference type="ARBA" id="ARBA00023136"/>
    </source>
</evidence>
<reference evidence="12 13" key="1">
    <citation type="submission" date="2019-08" db="EMBL/GenBank/DDBJ databases">
        <authorList>
            <person name="Alioto T."/>
            <person name="Alioto T."/>
            <person name="Gomez Garrido J."/>
        </authorList>
    </citation>
    <scope>NUCLEOTIDE SEQUENCE [LARGE SCALE GENOMIC DNA]</scope>
</reference>
<dbReference type="SUPFAM" id="SSF90123">
    <property type="entry name" value="ABC transporter transmembrane region"/>
    <property type="match status" value="1"/>
</dbReference>
<dbReference type="FunFam" id="3.40.50.300:FF:000163">
    <property type="entry name" value="Multidrug resistance-associated protein member 4"/>
    <property type="match status" value="1"/>
</dbReference>
<feature type="transmembrane region" description="Helical" evidence="9">
    <location>
        <begin position="249"/>
        <end position="271"/>
    </location>
</feature>
<feature type="transmembrane region" description="Helical" evidence="9">
    <location>
        <begin position="278"/>
        <end position="298"/>
    </location>
</feature>
<organism evidence="12 13">
    <name type="scientific">Cinara cedri</name>
    <dbReference type="NCBI Taxonomy" id="506608"/>
    <lineage>
        <taxon>Eukaryota</taxon>
        <taxon>Metazoa</taxon>
        <taxon>Ecdysozoa</taxon>
        <taxon>Arthropoda</taxon>
        <taxon>Hexapoda</taxon>
        <taxon>Insecta</taxon>
        <taxon>Pterygota</taxon>
        <taxon>Neoptera</taxon>
        <taxon>Paraneoptera</taxon>
        <taxon>Hemiptera</taxon>
        <taxon>Sternorrhyncha</taxon>
        <taxon>Aphidomorpha</taxon>
        <taxon>Aphidoidea</taxon>
        <taxon>Aphididae</taxon>
        <taxon>Lachninae</taxon>
        <taxon>Cinara</taxon>
    </lineage>
</organism>
<dbReference type="PROSITE" id="PS50929">
    <property type="entry name" value="ABC_TM1F"/>
    <property type="match status" value="1"/>
</dbReference>
<dbReference type="InterPro" id="IPR017871">
    <property type="entry name" value="ABC_transporter-like_CS"/>
</dbReference>
<dbReference type="GO" id="GO:0005524">
    <property type="term" value="F:ATP binding"/>
    <property type="evidence" value="ECO:0007669"/>
    <property type="project" value="UniProtKB-KW"/>
</dbReference>
<evidence type="ECO:0000259" key="11">
    <source>
        <dbReference type="PROSITE" id="PS50929"/>
    </source>
</evidence>
<feature type="domain" description="ABC transporter" evidence="10">
    <location>
        <begin position="344"/>
        <end position="577"/>
    </location>
</feature>
<dbReference type="InterPro" id="IPR036640">
    <property type="entry name" value="ABC1_TM_sf"/>
</dbReference>
<dbReference type="InterPro" id="IPR003439">
    <property type="entry name" value="ABC_transporter-like_ATP-bd"/>
</dbReference>
<dbReference type="Gene3D" id="1.20.1560.10">
    <property type="entry name" value="ABC transporter type 1, transmembrane domain"/>
    <property type="match status" value="1"/>
</dbReference>
<comment type="subcellular location">
    <subcellularLocation>
        <location evidence="1">Membrane</location>
        <topology evidence="1">Multi-pass membrane protein</topology>
    </subcellularLocation>
</comment>
<comment type="similarity">
    <text evidence="2">Belongs to the ABC transporter superfamily. ABCC family. Conjugate transporter (TC 3.A.1.208) subfamily.</text>
</comment>
<gene>
    <name evidence="12" type="ORF">CINCED_3A023373</name>
</gene>
<dbReference type="AlphaFoldDB" id="A0A5E4NHK7"/>
<dbReference type="PANTHER" id="PTHR24223">
    <property type="entry name" value="ATP-BINDING CASSETTE SUB-FAMILY C"/>
    <property type="match status" value="1"/>
</dbReference>
<dbReference type="SUPFAM" id="SSF52540">
    <property type="entry name" value="P-loop containing nucleoside triphosphate hydrolases"/>
    <property type="match status" value="2"/>
</dbReference>
<evidence type="ECO:0000313" key="12">
    <source>
        <dbReference type="EMBL" id="VVC43173.1"/>
    </source>
</evidence>
<dbReference type="CDD" id="cd03244">
    <property type="entry name" value="ABCC_MRP_domain2"/>
    <property type="match status" value="1"/>
</dbReference>
<keyword evidence="8 9" id="KW-0472">Membrane</keyword>
<keyword evidence="4 9" id="KW-0812">Transmembrane</keyword>
<sequence>MCIKGYLKEKTCILITHQIQFLANVDHILLMENASIKSTGSYHELIDYGFDFSKLLGFPEETIVESHIKCENANKKKLNTNHTLSRSGDNIKSFINRDTVKPMKEEEAHCSGHVSKKIYLSYYSSCGSIIKIVFVVLIFTLGQVITAFDDIWISVWVNEEENIFRNVNNTISLNSTLMDHGSFDQRNNWTSNLRFIPRSPIYGHLAASVQGLITVRAHKTEKFLIQEFDKHQDFHSSAWFTFISINQAFGFWTDYVCLIYMSIVTLSFLFMEKYITGANVGLTITQLISLVGSAQWGLRQSVLLESEMTSVERVNEYSNLPQETTLQSAQDKFSSKGWPNRGKIMFQHFSLRYSKDAPNILKNLNFTIEPKEKVGIVGRTGAGKSSIIAALFRLAFNEGKIFIDETEIHSLGLHELRSKISIIPQEPILFSGTMRTNLDPFGEYPDHTLWDALDKIELKRTIENLPGGLDTKMSGSGSNFSVGQRQLVCLARAIIRNNKILVLDEATANVDLQTDALIQNTIRNHFETCTVLTIAHRLNTVMDSDKIIVMEEGRMVEFDHSYNLLKNKDGYFYKMVEQAGQFTANSFKRIAAEVELITSYKSIKTKLLV</sequence>
<evidence type="ECO:0000313" key="13">
    <source>
        <dbReference type="Proteomes" id="UP000325440"/>
    </source>
</evidence>
<keyword evidence="6" id="KW-0067">ATP-binding</keyword>
<accession>A0A5E4NHK7</accession>
<dbReference type="InterPro" id="IPR027417">
    <property type="entry name" value="P-loop_NTPase"/>
</dbReference>
<dbReference type="GO" id="GO:0016887">
    <property type="term" value="F:ATP hydrolysis activity"/>
    <property type="evidence" value="ECO:0007669"/>
    <property type="project" value="InterPro"/>
</dbReference>
<dbReference type="Pfam" id="PF00005">
    <property type="entry name" value="ABC_tran"/>
    <property type="match status" value="1"/>
</dbReference>
<dbReference type="InterPro" id="IPR011527">
    <property type="entry name" value="ABC1_TM_dom"/>
</dbReference>
<dbReference type="PROSITE" id="PS00211">
    <property type="entry name" value="ABC_TRANSPORTER_1"/>
    <property type="match status" value="1"/>
</dbReference>
<dbReference type="SMART" id="SM00382">
    <property type="entry name" value="AAA"/>
    <property type="match status" value="1"/>
</dbReference>
<feature type="domain" description="ABC transmembrane type-1" evidence="11">
    <location>
        <begin position="198"/>
        <end position="306"/>
    </location>
</feature>
<dbReference type="GO" id="GO:0016020">
    <property type="term" value="C:membrane"/>
    <property type="evidence" value="ECO:0007669"/>
    <property type="project" value="UniProtKB-SubCell"/>
</dbReference>
<keyword evidence="3" id="KW-0813">Transport</keyword>
<proteinExistence type="inferred from homology"/>
<dbReference type="InterPro" id="IPR003593">
    <property type="entry name" value="AAA+_ATPase"/>
</dbReference>
<evidence type="ECO:0000256" key="1">
    <source>
        <dbReference type="ARBA" id="ARBA00004141"/>
    </source>
</evidence>
<name>A0A5E4NHK7_9HEMI</name>